<evidence type="ECO:0000313" key="14">
    <source>
        <dbReference type="Proteomes" id="UP000636949"/>
    </source>
</evidence>
<accession>A0A8J2Z2R9</accession>
<dbReference type="PANTHER" id="PTHR30386">
    <property type="entry name" value="MEMBRANE FUSION SUBUNIT OF EMRAB-TOLC MULTIDRUG EFFLUX PUMP"/>
    <property type="match status" value="1"/>
</dbReference>
<evidence type="ECO:0000256" key="9">
    <source>
        <dbReference type="RuleBase" id="RU365093"/>
    </source>
</evidence>
<dbReference type="NCBIfam" id="TIGR01843">
    <property type="entry name" value="type_I_hlyD"/>
    <property type="match status" value="1"/>
</dbReference>
<evidence type="ECO:0000256" key="1">
    <source>
        <dbReference type="ARBA" id="ARBA00004377"/>
    </source>
</evidence>
<dbReference type="AlphaFoldDB" id="A0A8J2Z2R9"/>
<evidence type="ECO:0000256" key="6">
    <source>
        <dbReference type="ARBA" id="ARBA00022692"/>
    </source>
</evidence>
<dbReference type="Gene3D" id="2.40.50.100">
    <property type="match status" value="1"/>
</dbReference>
<evidence type="ECO:0000256" key="5">
    <source>
        <dbReference type="ARBA" id="ARBA00022519"/>
    </source>
</evidence>
<reference evidence="13" key="2">
    <citation type="submission" date="2020-09" db="EMBL/GenBank/DDBJ databases">
        <authorList>
            <person name="Sun Q."/>
            <person name="Zhou Y."/>
        </authorList>
    </citation>
    <scope>NUCLEOTIDE SEQUENCE</scope>
    <source>
        <strain evidence="13">CGMCC 1.15758</strain>
    </source>
</reference>
<dbReference type="Proteomes" id="UP000636949">
    <property type="component" value="Unassembled WGS sequence"/>
</dbReference>
<keyword evidence="5 9" id="KW-0997">Cell inner membrane</keyword>
<dbReference type="RefSeq" id="WP_157968168.1">
    <property type="nucleotide sequence ID" value="NZ_BMJS01000003.1"/>
</dbReference>
<dbReference type="InterPro" id="IPR050739">
    <property type="entry name" value="MFP"/>
</dbReference>
<dbReference type="InterPro" id="IPR006144">
    <property type="entry name" value="Secretion_HlyD_CS"/>
</dbReference>
<keyword evidence="4 9" id="KW-1003">Cell membrane</keyword>
<keyword evidence="7 9" id="KW-1133">Transmembrane helix</keyword>
<organism evidence="13 14">
    <name type="scientific">Cysteiniphilum litorale</name>
    <dbReference type="NCBI Taxonomy" id="2056700"/>
    <lineage>
        <taxon>Bacteria</taxon>
        <taxon>Pseudomonadati</taxon>
        <taxon>Pseudomonadota</taxon>
        <taxon>Gammaproteobacteria</taxon>
        <taxon>Thiotrichales</taxon>
        <taxon>Fastidiosibacteraceae</taxon>
        <taxon>Cysteiniphilum</taxon>
    </lineage>
</organism>
<keyword evidence="8 9" id="KW-0472">Membrane</keyword>
<evidence type="ECO:0000256" key="8">
    <source>
        <dbReference type="ARBA" id="ARBA00023136"/>
    </source>
</evidence>
<keyword evidence="3 9" id="KW-0813">Transport</keyword>
<comment type="caution">
    <text evidence="13">The sequence shown here is derived from an EMBL/GenBank/DDBJ whole genome shotgun (WGS) entry which is preliminary data.</text>
</comment>
<dbReference type="InterPro" id="IPR010129">
    <property type="entry name" value="T1SS_HlyD"/>
</dbReference>
<dbReference type="Pfam" id="PF25994">
    <property type="entry name" value="HH_AprE"/>
    <property type="match status" value="1"/>
</dbReference>
<feature type="domain" description="AprE-like beta-barrel" evidence="12">
    <location>
        <begin position="359"/>
        <end position="448"/>
    </location>
</feature>
<dbReference type="OrthoDB" id="9775513at2"/>
<evidence type="ECO:0000313" key="13">
    <source>
        <dbReference type="EMBL" id="GGF90337.1"/>
    </source>
</evidence>
<dbReference type="Gene3D" id="2.40.30.170">
    <property type="match status" value="1"/>
</dbReference>
<dbReference type="GO" id="GO:0005886">
    <property type="term" value="C:plasma membrane"/>
    <property type="evidence" value="ECO:0007669"/>
    <property type="project" value="UniProtKB-SubCell"/>
</dbReference>
<dbReference type="EMBL" id="BMJS01000003">
    <property type="protein sequence ID" value="GGF90337.1"/>
    <property type="molecule type" value="Genomic_DNA"/>
</dbReference>
<dbReference type="PRINTS" id="PR01490">
    <property type="entry name" value="RTXTOXIND"/>
</dbReference>
<comment type="subcellular location">
    <subcellularLocation>
        <location evidence="1 9">Cell inner membrane</location>
        <topology evidence="1 9">Single-pass membrane protein</topology>
    </subcellularLocation>
</comment>
<evidence type="ECO:0000256" key="4">
    <source>
        <dbReference type="ARBA" id="ARBA00022475"/>
    </source>
</evidence>
<reference evidence="13" key="1">
    <citation type="journal article" date="2014" name="Int. J. Syst. Evol. Microbiol.">
        <title>Complete genome sequence of Corynebacterium casei LMG S-19264T (=DSM 44701T), isolated from a smear-ripened cheese.</title>
        <authorList>
            <consortium name="US DOE Joint Genome Institute (JGI-PGF)"/>
            <person name="Walter F."/>
            <person name="Albersmeier A."/>
            <person name="Kalinowski J."/>
            <person name="Ruckert C."/>
        </authorList>
    </citation>
    <scope>NUCLEOTIDE SEQUENCE</scope>
    <source>
        <strain evidence="13">CGMCC 1.15758</strain>
    </source>
</reference>
<dbReference type="Pfam" id="PF26002">
    <property type="entry name" value="Beta-barrel_AprE"/>
    <property type="match status" value="1"/>
</dbReference>
<comment type="similarity">
    <text evidence="2 9">Belongs to the membrane fusion protein (MFP) (TC 8.A.1) family.</text>
</comment>
<dbReference type="GO" id="GO:0009306">
    <property type="term" value="P:protein secretion"/>
    <property type="evidence" value="ECO:0007669"/>
    <property type="project" value="InterPro"/>
</dbReference>
<keyword evidence="6 9" id="KW-0812">Transmembrane</keyword>
<keyword evidence="14" id="KW-1185">Reference proteome</keyword>
<dbReference type="PROSITE" id="PS00543">
    <property type="entry name" value="HLYD_FAMILY"/>
    <property type="match status" value="1"/>
</dbReference>
<name>A0A8J2Z2R9_9GAMM</name>
<protein>
    <recommendedName>
        <fullName evidence="9">Membrane fusion protein (MFP) family protein</fullName>
    </recommendedName>
</protein>
<evidence type="ECO:0000259" key="11">
    <source>
        <dbReference type="Pfam" id="PF25994"/>
    </source>
</evidence>
<evidence type="ECO:0000256" key="3">
    <source>
        <dbReference type="ARBA" id="ARBA00022448"/>
    </source>
</evidence>
<evidence type="ECO:0000256" key="7">
    <source>
        <dbReference type="ARBA" id="ARBA00022989"/>
    </source>
</evidence>
<proteinExistence type="inferred from homology"/>
<feature type="domain" description="AprE-like long alpha-helical hairpin" evidence="11">
    <location>
        <begin position="187"/>
        <end position="313"/>
    </location>
</feature>
<feature type="coiled-coil region" evidence="10">
    <location>
        <begin position="254"/>
        <end position="310"/>
    </location>
</feature>
<evidence type="ECO:0000256" key="10">
    <source>
        <dbReference type="SAM" id="Coils"/>
    </source>
</evidence>
<evidence type="ECO:0000256" key="2">
    <source>
        <dbReference type="ARBA" id="ARBA00009477"/>
    </source>
</evidence>
<keyword evidence="10" id="KW-0175">Coiled coil</keyword>
<feature type="transmembrane region" description="Helical" evidence="9">
    <location>
        <begin position="46"/>
        <end position="65"/>
    </location>
</feature>
<dbReference type="PANTHER" id="PTHR30386:SF27">
    <property type="entry name" value="MEMBRANE FUSION PROTEIN (MFP) FAMILY PROTEIN"/>
    <property type="match status" value="1"/>
</dbReference>
<sequence>MRKLYRKIVQLYQRLVQWQDRRNQQKDALSFLPLALEIEERPPHPLARIMMWLLVVLIVIAVLWACFGKMDVIVSAQGKVVPEAQVKLIQPLEKGVIKAILVKDGQLVTKGQVLIELDQRITQADIENITQQRKVAYFMLKEYQSLYQLLQLATKDGLAKKDIDELLFTQGLTSTERDALLELIWRKWQAYSADIDYLASEVNAAKAEKTALEMQLEMLNKTLPIITEQNSMYQTLHQNDYGSKADMLQSQKAVIETEQALAQHKATVAQLTANISSKNSALMRAKADYLAQVLEQIELNQKDFKSLSNELNKYQLMQQAQSLSAPLSGFVQSLSVHTIGAVVTPAQVLMQIIPKDSPLEVNAMISNKDIGYVHEGQKVQVKIDTYPFTEYGLLTGEIVEISDDAIDDQQLGLVFKVIAKLDSTTLHKQGKDFPIRSGMTVTVEVKTGERRIIEYFLSPLTKAFKESLHER</sequence>
<gene>
    <name evidence="13" type="ORF">GCM10010995_04570</name>
</gene>
<dbReference type="InterPro" id="IPR058982">
    <property type="entry name" value="Beta-barrel_AprE"/>
</dbReference>
<dbReference type="InterPro" id="IPR058781">
    <property type="entry name" value="HH_AprE-like"/>
</dbReference>
<evidence type="ECO:0000259" key="12">
    <source>
        <dbReference type="Pfam" id="PF26002"/>
    </source>
</evidence>
<dbReference type="SUPFAM" id="SSF111369">
    <property type="entry name" value="HlyD-like secretion proteins"/>
    <property type="match status" value="1"/>
</dbReference>